<organism evidence="4 5">
    <name type="scientific">Lasiosphaeris hirsuta</name>
    <dbReference type="NCBI Taxonomy" id="260670"/>
    <lineage>
        <taxon>Eukaryota</taxon>
        <taxon>Fungi</taxon>
        <taxon>Dikarya</taxon>
        <taxon>Ascomycota</taxon>
        <taxon>Pezizomycotina</taxon>
        <taxon>Sordariomycetes</taxon>
        <taxon>Sordariomycetidae</taxon>
        <taxon>Sordariales</taxon>
        <taxon>Lasiosphaeriaceae</taxon>
        <taxon>Lasiosphaeris</taxon>
    </lineage>
</organism>
<gene>
    <name evidence="4" type="ORF">B0H67DRAFT_562685</name>
</gene>
<dbReference type="AlphaFoldDB" id="A0AA40BAJ2"/>
<dbReference type="Proteomes" id="UP001172102">
    <property type="component" value="Unassembled WGS sequence"/>
</dbReference>
<evidence type="ECO:0000256" key="2">
    <source>
        <dbReference type="ARBA" id="ARBA00044129"/>
    </source>
</evidence>
<dbReference type="Pfam" id="PF00829">
    <property type="entry name" value="Ribosomal_L21p"/>
    <property type="match status" value="1"/>
</dbReference>
<evidence type="ECO:0000313" key="4">
    <source>
        <dbReference type="EMBL" id="KAK0730726.1"/>
    </source>
</evidence>
<sequence>MSRALLRSVLELRTPVTRLPPSFLLPMRSIPARFFNQTTQIIEPAQTADADADAIHATLTAARQQLVQQQQQYQQPQPQPTPKKPRLPTSPSLPTPTGPVSESVRSLLPILAAQPGHYITIHIHGQPYLVTEGDSVRLPFKMPGVEPGDVLRLDCATAIGSRDFTLQGAPYIDGRLFECRAIVTGTEAEPMRVLIKKKRRCRRKTHIRSKHKYTIMRISELKIRSDVSDL</sequence>
<dbReference type="PANTHER" id="PTHR21349:SF0">
    <property type="entry name" value="LARGE RIBOSOMAL SUBUNIT PROTEIN BL21M"/>
    <property type="match status" value="1"/>
</dbReference>
<keyword evidence="5" id="KW-1185">Reference proteome</keyword>
<dbReference type="InterPro" id="IPR036164">
    <property type="entry name" value="bL21-like_sf"/>
</dbReference>
<name>A0AA40BAJ2_9PEZI</name>
<keyword evidence="4" id="KW-0687">Ribonucleoprotein</keyword>
<feature type="compositionally biased region" description="Low complexity" evidence="3">
    <location>
        <begin position="66"/>
        <end position="76"/>
    </location>
</feature>
<reference evidence="4" key="1">
    <citation type="submission" date="2023-06" db="EMBL/GenBank/DDBJ databases">
        <title>Genome-scale phylogeny and comparative genomics of the fungal order Sordariales.</title>
        <authorList>
            <consortium name="Lawrence Berkeley National Laboratory"/>
            <person name="Hensen N."/>
            <person name="Bonometti L."/>
            <person name="Westerberg I."/>
            <person name="Brannstrom I.O."/>
            <person name="Guillou S."/>
            <person name="Cros-Aarteil S."/>
            <person name="Calhoun S."/>
            <person name="Haridas S."/>
            <person name="Kuo A."/>
            <person name="Mondo S."/>
            <person name="Pangilinan J."/>
            <person name="Riley R."/>
            <person name="Labutti K."/>
            <person name="Andreopoulos B."/>
            <person name="Lipzen A."/>
            <person name="Chen C."/>
            <person name="Yanf M."/>
            <person name="Daum C."/>
            <person name="Ng V."/>
            <person name="Clum A."/>
            <person name="Steindorff A."/>
            <person name="Ohm R."/>
            <person name="Martin F."/>
            <person name="Silar P."/>
            <person name="Natvig D."/>
            <person name="Lalanne C."/>
            <person name="Gautier V."/>
            <person name="Ament-Velasquez S.L."/>
            <person name="Kruys A."/>
            <person name="Hutchinson M.I."/>
            <person name="Powell A.J."/>
            <person name="Barry K."/>
            <person name="Miller A.N."/>
            <person name="Grigoriev I.V."/>
            <person name="Debuchy R."/>
            <person name="Gladieux P."/>
            <person name="Thoren M.H."/>
            <person name="Johannesson H."/>
        </authorList>
    </citation>
    <scope>NUCLEOTIDE SEQUENCE</scope>
    <source>
        <strain evidence="4">SMH4607-1</strain>
    </source>
</reference>
<evidence type="ECO:0000313" key="5">
    <source>
        <dbReference type="Proteomes" id="UP001172102"/>
    </source>
</evidence>
<dbReference type="SUPFAM" id="SSF141091">
    <property type="entry name" value="L21p-like"/>
    <property type="match status" value="1"/>
</dbReference>
<dbReference type="GO" id="GO:0003735">
    <property type="term" value="F:structural constituent of ribosome"/>
    <property type="evidence" value="ECO:0007669"/>
    <property type="project" value="TreeGrafter"/>
</dbReference>
<evidence type="ECO:0000256" key="1">
    <source>
        <dbReference type="ARBA" id="ARBA00008563"/>
    </source>
</evidence>
<dbReference type="EMBL" id="JAUKUA010000001">
    <property type="protein sequence ID" value="KAK0730726.1"/>
    <property type="molecule type" value="Genomic_DNA"/>
</dbReference>
<dbReference type="PANTHER" id="PTHR21349">
    <property type="entry name" value="50S RIBOSOMAL PROTEIN L21"/>
    <property type="match status" value="1"/>
</dbReference>
<comment type="similarity">
    <text evidence="1">Belongs to the bacterial ribosomal protein bL21 family.</text>
</comment>
<protein>
    <recommendedName>
        <fullName evidence="2">Large ribosomal subunit protein bL21m</fullName>
    </recommendedName>
</protein>
<comment type="caution">
    <text evidence="4">The sequence shown here is derived from an EMBL/GenBank/DDBJ whole genome shotgun (WGS) entry which is preliminary data.</text>
</comment>
<dbReference type="InterPro" id="IPR028909">
    <property type="entry name" value="bL21-like"/>
</dbReference>
<proteinExistence type="inferred from homology"/>
<evidence type="ECO:0000256" key="3">
    <source>
        <dbReference type="SAM" id="MobiDB-lite"/>
    </source>
</evidence>
<feature type="region of interest" description="Disordered" evidence="3">
    <location>
        <begin position="66"/>
        <end position="101"/>
    </location>
</feature>
<accession>A0AA40BAJ2</accession>
<keyword evidence="4" id="KW-0689">Ribosomal protein</keyword>
<dbReference type="GO" id="GO:0005762">
    <property type="term" value="C:mitochondrial large ribosomal subunit"/>
    <property type="evidence" value="ECO:0007669"/>
    <property type="project" value="TreeGrafter"/>
</dbReference>